<gene>
    <name evidence="3" type="ORF">CJ198_02775</name>
</gene>
<sequence length="269" mass="29530">MGRRRAKDEAQQREYEISTGTARIEPVPAEPDSWVLYVNGVPSSCITLSDPTRLDFEYLDWMARAIDALFGTGETLRAVHIGAAGCSLARYIDATRPGSRQTAIDIDQKLLDYVREWFDLPRSPALKLRAGDGAAEIATFRDDSLSLVVRDAFSADETPDQLADNAFFSHIARTLRPEGIYLANIADRPPHTSARAELTRMRQHFAHIVLIADPSQLRGRRFGNLIALASGTDIDDISLAKALRAGPAVASVLAGRKLADFCGWPATPR</sequence>
<feature type="compositionally biased region" description="Basic and acidic residues" evidence="2">
    <location>
        <begin position="1"/>
        <end position="16"/>
    </location>
</feature>
<dbReference type="PANTHER" id="PTHR43317:SF1">
    <property type="entry name" value="THERMOSPERMINE SYNTHASE ACAULIS5"/>
    <property type="match status" value="1"/>
</dbReference>
<evidence type="ECO:0000313" key="4">
    <source>
        <dbReference type="Proteomes" id="UP000235703"/>
    </source>
</evidence>
<dbReference type="NCBIfam" id="NF037959">
    <property type="entry name" value="MFS_SpdSyn"/>
    <property type="match status" value="1"/>
</dbReference>
<dbReference type="EMBL" id="PNFZ01000001">
    <property type="protein sequence ID" value="PMB99459.1"/>
    <property type="molecule type" value="Genomic_DNA"/>
</dbReference>
<evidence type="ECO:0000313" key="3">
    <source>
        <dbReference type="EMBL" id="PMB99459.1"/>
    </source>
</evidence>
<accession>A0A2N6PL89</accession>
<dbReference type="PANTHER" id="PTHR43317">
    <property type="entry name" value="THERMOSPERMINE SYNTHASE ACAULIS5"/>
    <property type="match status" value="1"/>
</dbReference>
<protein>
    <submittedName>
        <fullName evidence="3">Methyltransferase type 11</fullName>
    </submittedName>
</protein>
<keyword evidence="1" id="KW-0620">Polyamine biosynthesis</keyword>
<evidence type="ECO:0000256" key="1">
    <source>
        <dbReference type="ARBA" id="ARBA00023115"/>
    </source>
</evidence>
<keyword evidence="3" id="KW-0808">Transferase</keyword>
<evidence type="ECO:0000256" key="2">
    <source>
        <dbReference type="SAM" id="MobiDB-lite"/>
    </source>
</evidence>
<dbReference type="Gene3D" id="3.40.50.150">
    <property type="entry name" value="Vaccinia Virus protein VP39"/>
    <property type="match status" value="1"/>
</dbReference>
<organism evidence="3 4">
    <name type="scientific">Brevibacterium luteolum</name>
    <dbReference type="NCBI Taxonomy" id="199591"/>
    <lineage>
        <taxon>Bacteria</taxon>
        <taxon>Bacillati</taxon>
        <taxon>Actinomycetota</taxon>
        <taxon>Actinomycetes</taxon>
        <taxon>Micrococcales</taxon>
        <taxon>Brevibacteriaceae</taxon>
        <taxon>Brevibacterium</taxon>
    </lineage>
</organism>
<reference evidence="3 4" key="1">
    <citation type="submission" date="2017-09" db="EMBL/GenBank/DDBJ databases">
        <title>Bacterial strain isolated from the female urinary microbiota.</title>
        <authorList>
            <person name="Thomas-White K."/>
            <person name="Kumar N."/>
            <person name="Forster S."/>
            <person name="Putonti C."/>
            <person name="Lawley T."/>
            <person name="Wolfe A.J."/>
        </authorList>
    </citation>
    <scope>NUCLEOTIDE SEQUENCE [LARGE SCALE GENOMIC DNA]</scope>
    <source>
        <strain evidence="3 4">UMB0680</strain>
    </source>
</reference>
<dbReference type="Proteomes" id="UP000235703">
    <property type="component" value="Unassembled WGS sequence"/>
</dbReference>
<dbReference type="SUPFAM" id="SSF53335">
    <property type="entry name" value="S-adenosyl-L-methionine-dependent methyltransferases"/>
    <property type="match status" value="1"/>
</dbReference>
<dbReference type="GO" id="GO:0006596">
    <property type="term" value="P:polyamine biosynthetic process"/>
    <property type="evidence" value="ECO:0007669"/>
    <property type="project" value="UniProtKB-KW"/>
</dbReference>
<proteinExistence type="predicted"/>
<keyword evidence="3" id="KW-0489">Methyltransferase</keyword>
<dbReference type="InterPro" id="IPR029063">
    <property type="entry name" value="SAM-dependent_MTases_sf"/>
</dbReference>
<dbReference type="CDD" id="cd02440">
    <property type="entry name" value="AdoMet_MTases"/>
    <property type="match status" value="1"/>
</dbReference>
<dbReference type="OrthoDB" id="8221452at2"/>
<feature type="region of interest" description="Disordered" evidence="2">
    <location>
        <begin position="1"/>
        <end position="21"/>
    </location>
</feature>
<name>A0A2N6PL89_9MICO</name>
<dbReference type="RefSeq" id="WP_102160524.1">
    <property type="nucleotide sequence ID" value="NZ_JAHHXW010000001.1"/>
</dbReference>
<dbReference type="GO" id="GO:0008168">
    <property type="term" value="F:methyltransferase activity"/>
    <property type="evidence" value="ECO:0007669"/>
    <property type="project" value="UniProtKB-KW"/>
</dbReference>
<comment type="caution">
    <text evidence="3">The sequence shown here is derived from an EMBL/GenBank/DDBJ whole genome shotgun (WGS) entry which is preliminary data.</text>
</comment>
<keyword evidence="4" id="KW-1185">Reference proteome</keyword>
<dbReference type="AlphaFoldDB" id="A0A2N6PL89"/>
<dbReference type="GO" id="GO:0032259">
    <property type="term" value="P:methylation"/>
    <property type="evidence" value="ECO:0007669"/>
    <property type="project" value="UniProtKB-KW"/>
</dbReference>